<dbReference type="PANTHER" id="PTHR35936">
    <property type="entry name" value="MEMBRANE-BOUND LYTIC MUREIN TRANSGLYCOSYLASE F"/>
    <property type="match status" value="1"/>
</dbReference>
<feature type="signal peptide" evidence="5">
    <location>
        <begin position="1"/>
        <end position="29"/>
    </location>
</feature>
<dbReference type="PANTHER" id="PTHR35936:SF17">
    <property type="entry name" value="ARGININE-BINDING EXTRACELLULAR PROTEIN ARTP"/>
    <property type="match status" value="1"/>
</dbReference>
<dbReference type="InterPro" id="IPR001320">
    <property type="entry name" value="Iontro_rcpt_C"/>
</dbReference>
<protein>
    <submittedName>
        <fullName evidence="8">Amino acid ABC transporter substrate-binding protein</fullName>
    </submittedName>
</protein>
<dbReference type="PROSITE" id="PS01039">
    <property type="entry name" value="SBP_BACTERIAL_3"/>
    <property type="match status" value="1"/>
</dbReference>
<evidence type="ECO:0000259" key="7">
    <source>
        <dbReference type="SMART" id="SM00079"/>
    </source>
</evidence>
<dbReference type="EMBL" id="SDWS01000002">
    <property type="protein sequence ID" value="RYB92524.1"/>
    <property type="molecule type" value="Genomic_DNA"/>
</dbReference>
<evidence type="ECO:0000256" key="5">
    <source>
        <dbReference type="SAM" id="SignalP"/>
    </source>
</evidence>
<evidence type="ECO:0000256" key="3">
    <source>
        <dbReference type="ARBA" id="ARBA00022729"/>
    </source>
</evidence>
<organism evidence="8 9">
    <name type="scientific">Nocardioides glacieisoli</name>
    <dbReference type="NCBI Taxonomy" id="1168730"/>
    <lineage>
        <taxon>Bacteria</taxon>
        <taxon>Bacillati</taxon>
        <taxon>Actinomycetota</taxon>
        <taxon>Actinomycetes</taxon>
        <taxon>Propionibacteriales</taxon>
        <taxon>Nocardioidaceae</taxon>
        <taxon>Nocardioides</taxon>
    </lineage>
</organism>
<comment type="caution">
    <text evidence="8">The sequence shown here is derived from an EMBL/GenBank/DDBJ whole genome shotgun (WGS) entry which is preliminary data.</text>
</comment>
<dbReference type="OrthoDB" id="8454826at2"/>
<gene>
    <name evidence="8" type="ORF">EUA06_06140</name>
</gene>
<dbReference type="Pfam" id="PF00497">
    <property type="entry name" value="SBP_bac_3"/>
    <property type="match status" value="1"/>
</dbReference>
<dbReference type="InterPro" id="IPR001638">
    <property type="entry name" value="Solute-binding_3/MltF_N"/>
</dbReference>
<dbReference type="SMART" id="SM00062">
    <property type="entry name" value="PBPb"/>
    <property type="match status" value="1"/>
</dbReference>
<comment type="subcellular location">
    <subcellularLocation>
        <location evidence="1">Cell envelope</location>
    </subcellularLocation>
</comment>
<evidence type="ECO:0000313" key="9">
    <source>
        <dbReference type="Proteomes" id="UP000291838"/>
    </source>
</evidence>
<name>A0A4Q2RX33_9ACTN</name>
<evidence type="ECO:0000313" key="8">
    <source>
        <dbReference type="EMBL" id="RYB92524.1"/>
    </source>
</evidence>
<dbReference type="AlphaFoldDB" id="A0A4Q2RX33"/>
<dbReference type="SUPFAM" id="SSF53850">
    <property type="entry name" value="Periplasmic binding protein-like II"/>
    <property type="match status" value="1"/>
</dbReference>
<keyword evidence="3 5" id="KW-0732">Signal</keyword>
<dbReference type="CDD" id="cd13530">
    <property type="entry name" value="PBP2_peptides_like"/>
    <property type="match status" value="1"/>
</dbReference>
<keyword evidence="9" id="KW-1185">Reference proteome</keyword>
<feature type="chain" id="PRO_5039628290" evidence="5">
    <location>
        <begin position="30"/>
        <end position="276"/>
    </location>
</feature>
<sequence length="276" mass="29267">MRTDTMTRLNRRPSTLRVAAAALSSVALMATLSACGGAASGSSAESLTEVSLVFKGALTVCTDSPYAPFVYEEKGKLVGFDVDLAKQVADELKVDLDVIDVPFDDITSGTSLNTEVCDVAVSAMTITGERARVLDFSSPYFDAKQALITPRGSGLDQLTELAGARVGVQKDTTGETFMSDFAPATAQVTAYDDAAGLQAALDASEIDAAMLDNTVSSEFVASNGKLKLAREFDTGEQYGMAVKKDGNIPLLRTINSTLAELREDGTYDKIFDKYFG</sequence>
<evidence type="ECO:0000256" key="2">
    <source>
        <dbReference type="ARBA" id="ARBA00010333"/>
    </source>
</evidence>
<dbReference type="GO" id="GO:0015276">
    <property type="term" value="F:ligand-gated monoatomic ion channel activity"/>
    <property type="evidence" value="ECO:0007669"/>
    <property type="project" value="InterPro"/>
</dbReference>
<feature type="domain" description="Ionotropic glutamate receptor C-terminal" evidence="7">
    <location>
        <begin position="57"/>
        <end position="276"/>
    </location>
</feature>
<feature type="domain" description="Solute-binding protein family 3/N-terminal" evidence="6">
    <location>
        <begin position="57"/>
        <end position="276"/>
    </location>
</feature>
<dbReference type="GO" id="GO:0016020">
    <property type="term" value="C:membrane"/>
    <property type="evidence" value="ECO:0007669"/>
    <property type="project" value="InterPro"/>
</dbReference>
<dbReference type="SMART" id="SM00079">
    <property type="entry name" value="PBPe"/>
    <property type="match status" value="1"/>
</dbReference>
<proteinExistence type="inferred from homology"/>
<accession>A0A4Q2RX33</accession>
<dbReference type="Proteomes" id="UP000291838">
    <property type="component" value="Unassembled WGS sequence"/>
</dbReference>
<dbReference type="Gene3D" id="3.40.190.10">
    <property type="entry name" value="Periplasmic binding protein-like II"/>
    <property type="match status" value="2"/>
</dbReference>
<evidence type="ECO:0000259" key="6">
    <source>
        <dbReference type="SMART" id="SM00062"/>
    </source>
</evidence>
<comment type="similarity">
    <text evidence="2 4">Belongs to the bacterial solute-binding protein 3 family.</text>
</comment>
<dbReference type="PROSITE" id="PS51257">
    <property type="entry name" value="PROKAR_LIPOPROTEIN"/>
    <property type="match status" value="1"/>
</dbReference>
<dbReference type="GO" id="GO:0030313">
    <property type="term" value="C:cell envelope"/>
    <property type="evidence" value="ECO:0007669"/>
    <property type="project" value="UniProtKB-SubCell"/>
</dbReference>
<evidence type="ECO:0000256" key="1">
    <source>
        <dbReference type="ARBA" id="ARBA00004196"/>
    </source>
</evidence>
<evidence type="ECO:0000256" key="4">
    <source>
        <dbReference type="RuleBase" id="RU003744"/>
    </source>
</evidence>
<reference evidence="8 9" key="1">
    <citation type="submission" date="2019-01" db="EMBL/GenBank/DDBJ databases">
        <title>Novel species of Nocardioides.</title>
        <authorList>
            <person name="Liu Q."/>
            <person name="Xin Y.-H."/>
        </authorList>
    </citation>
    <scope>NUCLEOTIDE SEQUENCE [LARGE SCALE GENOMIC DNA]</scope>
    <source>
        <strain evidence="8 9">HLT3-15</strain>
    </source>
</reference>
<dbReference type="InterPro" id="IPR018313">
    <property type="entry name" value="SBP_3_CS"/>
</dbReference>